<keyword evidence="1" id="KW-1133">Transmembrane helix</keyword>
<evidence type="ECO:0000313" key="2">
    <source>
        <dbReference type="EMBL" id="VFK07387.1"/>
    </source>
</evidence>
<dbReference type="EMBL" id="CAADFJ010000810">
    <property type="protein sequence ID" value="VFK11400.1"/>
    <property type="molecule type" value="Genomic_DNA"/>
</dbReference>
<accession>A0A450W2W4</accession>
<keyword evidence="1" id="KW-0812">Transmembrane</keyword>
<feature type="transmembrane region" description="Helical" evidence="1">
    <location>
        <begin position="20"/>
        <end position="39"/>
    </location>
</feature>
<reference evidence="4" key="1">
    <citation type="submission" date="2019-02" db="EMBL/GenBank/DDBJ databases">
        <authorList>
            <person name="Gruber-Vodicka R. H."/>
            <person name="Seah K. B. B."/>
        </authorList>
    </citation>
    <scope>NUCLEOTIDE SEQUENCE</scope>
    <source>
        <strain evidence="4">BECK_SA2B12</strain>
        <strain evidence="3">BECK_SA2B15</strain>
        <strain evidence="2">BECK_SA2B20</strain>
    </source>
</reference>
<evidence type="ECO:0000313" key="4">
    <source>
        <dbReference type="EMBL" id="VFK11400.1"/>
    </source>
</evidence>
<organism evidence="4">
    <name type="scientific">Candidatus Kentrum eta</name>
    <dbReference type="NCBI Taxonomy" id="2126337"/>
    <lineage>
        <taxon>Bacteria</taxon>
        <taxon>Pseudomonadati</taxon>
        <taxon>Pseudomonadota</taxon>
        <taxon>Gammaproteobacteria</taxon>
        <taxon>Candidatus Kentrum</taxon>
    </lineage>
</organism>
<evidence type="ECO:0008006" key="5">
    <source>
        <dbReference type="Google" id="ProtNLM"/>
    </source>
</evidence>
<dbReference type="EMBL" id="CAADFG010000787">
    <property type="protein sequence ID" value="VFK07898.1"/>
    <property type="molecule type" value="Genomic_DNA"/>
</dbReference>
<protein>
    <recommendedName>
        <fullName evidence="5">MatE protein</fullName>
    </recommendedName>
</protein>
<evidence type="ECO:0000313" key="3">
    <source>
        <dbReference type="EMBL" id="VFK07898.1"/>
    </source>
</evidence>
<evidence type="ECO:0000256" key="1">
    <source>
        <dbReference type="SAM" id="Phobius"/>
    </source>
</evidence>
<gene>
    <name evidence="3" type="ORF">BECKH772A_GA0070896_107871</name>
    <name evidence="2" type="ORF">BECKH772B_GA0070898_107751</name>
    <name evidence="4" type="ORF">BECKH772C_GA0070978_108101</name>
</gene>
<sequence length="87" mass="9633">MPDKSSESKFPTASDLRATLNTAVPLGIGYVGWMLIGFTDSIMLGRLGPEALSAAGLALSIYNTIAIRCLSVPRHRRMNRFFRWPLH</sequence>
<dbReference type="AlphaFoldDB" id="A0A450W2W4"/>
<name>A0A450W2W4_9GAMM</name>
<dbReference type="EMBL" id="CAADFI010000775">
    <property type="protein sequence ID" value="VFK07387.1"/>
    <property type="molecule type" value="Genomic_DNA"/>
</dbReference>
<feature type="transmembrane region" description="Helical" evidence="1">
    <location>
        <begin position="51"/>
        <end position="70"/>
    </location>
</feature>
<proteinExistence type="predicted"/>
<keyword evidence="1" id="KW-0472">Membrane</keyword>